<dbReference type="CDD" id="cd00118">
    <property type="entry name" value="LysM"/>
    <property type="match status" value="3"/>
</dbReference>
<feature type="compositionally biased region" description="Basic and acidic residues" evidence="2">
    <location>
        <begin position="539"/>
        <end position="557"/>
    </location>
</feature>
<accession>A0A2T5J1L6</accession>
<reference evidence="5 6" key="1">
    <citation type="submission" date="2018-04" db="EMBL/GenBank/DDBJ databases">
        <title>Genomic Encyclopedia of Archaeal and Bacterial Type Strains, Phase II (KMG-II): from individual species to whole genera.</title>
        <authorList>
            <person name="Goeker M."/>
        </authorList>
    </citation>
    <scope>NUCLEOTIDE SEQUENCE [LARGE SCALE GENOMIC DNA]</scope>
    <source>
        <strain evidence="5 6">DSM 5822</strain>
    </source>
</reference>
<protein>
    <submittedName>
        <fullName evidence="5">Membrane-bound lytic murein transglycosylase D</fullName>
    </submittedName>
</protein>
<feature type="compositionally biased region" description="Basic and acidic residues" evidence="2">
    <location>
        <begin position="452"/>
        <end position="484"/>
    </location>
</feature>
<feature type="region of interest" description="Disordered" evidence="2">
    <location>
        <begin position="452"/>
        <end position="485"/>
    </location>
</feature>
<dbReference type="PROSITE" id="PS51782">
    <property type="entry name" value="LYSM"/>
    <property type="match status" value="3"/>
</dbReference>
<dbReference type="AlphaFoldDB" id="A0A2T5J1L6"/>
<evidence type="ECO:0000256" key="2">
    <source>
        <dbReference type="SAM" id="MobiDB-lite"/>
    </source>
</evidence>
<evidence type="ECO:0000313" key="6">
    <source>
        <dbReference type="Proteomes" id="UP000244223"/>
    </source>
</evidence>
<feature type="domain" description="LysM" evidence="4">
    <location>
        <begin position="579"/>
        <end position="626"/>
    </location>
</feature>
<dbReference type="OrthoDB" id="9812065at2"/>
<evidence type="ECO:0000256" key="1">
    <source>
        <dbReference type="ARBA" id="ARBA00007734"/>
    </source>
</evidence>
<dbReference type="Pfam" id="PF01464">
    <property type="entry name" value="SLT"/>
    <property type="match status" value="1"/>
</dbReference>
<dbReference type="Gene3D" id="1.10.530.10">
    <property type="match status" value="1"/>
</dbReference>
<name>A0A2T5J1L6_9GAMM</name>
<dbReference type="GO" id="GO:0000270">
    <property type="term" value="P:peptidoglycan metabolic process"/>
    <property type="evidence" value="ECO:0007669"/>
    <property type="project" value="InterPro"/>
</dbReference>
<dbReference type="PANTHER" id="PTHR33734:SF22">
    <property type="entry name" value="MEMBRANE-BOUND LYTIC MUREIN TRANSGLYCOSYLASE D"/>
    <property type="match status" value="1"/>
</dbReference>
<feature type="signal peptide" evidence="3">
    <location>
        <begin position="1"/>
        <end position="26"/>
    </location>
</feature>
<feature type="domain" description="LysM" evidence="4">
    <location>
        <begin position="375"/>
        <end position="421"/>
    </location>
</feature>
<dbReference type="PANTHER" id="PTHR33734">
    <property type="entry name" value="LYSM DOMAIN-CONTAINING GPI-ANCHORED PROTEIN 2"/>
    <property type="match status" value="1"/>
</dbReference>
<evidence type="ECO:0000256" key="3">
    <source>
        <dbReference type="SAM" id="SignalP"/>
    </source>
</evidence>
<dbReference type="CDD" id="cd16894">
    <property type="entry name" value="MltD-like"/>
    <property type="match status" value="1"/>
</dbReference>
<dbReference type="InterPro" id="IPR023346">
    <property type="entry name" value="Lysozyme-like_dom_sf"/>
</dbReference>
<dbReference type="GO" id="GO:0008932">
    <property type="term" value="F:lytic endotransglycosylase activity"/>
    <property type="evidence" value="ECO:0007669"/>
    <property type="project" value="TreeGrafter"/>
</dbReference>
<dbReference type="EMBL" id="QAON01000003">
    <property type="protein sequence ID" value="PTQ90335.1"/>
    <property type="molecule type" value="Genomic_DNA"/>
</dbReference>
<comment type="caution">
    <text evidence="5">The sequence shown here is derived from an EMBL/GenBank/DDBJ whole genome shotgun (WGS) entry which is preliminary data.</text>
</comment>
<dbReference type="SUPFAM" id="SSF54106">
    <property type="entry name" value="LysM domain"/>
    <property type="match status" value="3"/>
</dbReference>
<evidence type="ECO:0000313" key="5">
    <source>
        <dbReference type="EMBL" id="PTQ90335.1"/>
    </source>
</evidence>
<evidence type="ECO:0000259" key="4">
    <source>
        <dbReference type="PROSITE" id="PS51782"/>
    </source>
</evidence>
<dbReference type="GO" id="GO:0016020">
    <property type="term" value="C:membrane"/>
    <property type="evidence" value="ECO:0007669"/>
    <property type="project" value="InterPro"/>
</dbReference>
<keyword evidence="6" id="KW-1185">Reference proteome</keyword>
<organism evidence="5 6">
    <name type="scientific">Agitococcus lubricus</name>
    <dbReference type="NCBI Taxonomy" id="1077255"/>
    <lineage>
        <taxon>Bacteria</taxon>
        <taxon>Pseudomonadati</taxon>
        <taxon>Pseudomonadota</taxon>
        <taxon>Gammaproteobacteria</taxon>
        <taxon>Moraxellales</taxon>
        <taxon>Moraxellaceae</taxon>
        <taxon>Agitococcus</taxon>
    </lineage>
</organism>
<dbReference type="SMART" id="SM00257">
    <property type="entry name" value="LysM"/>
    <property type="match status" value="3"/>
</dbReference>
<dbReference type="Proteomes" id="UP000244223">
    <property type="component" value="Unassembled WGS sequence"/>
</dbReference>
<dbReference type="Pfam" id="PF01476">
    <property type="entry name" value="LysM"/>
    <property type="match status" value="3"/>
</dbReference>
<dbReference type="SUPFAM" id="SSF53955">
    <property type="entry name" value="Lysozyme-like"/>
    <property type="match status" value="1"/>
</dbReference>
<sequence length="626" mass="70312">MQYWLYLCKIAKQLVVFALVSLVLSACTTPHQPQAINTLKKATPIVANQGAAASASSSDDERDYYDTTGTVASQEDIDELLGVTDMEAVVLSPEDLAKFGDVWERVRAGFKLNNVDNERIAAQRIWFTKRQDYINRMTARASHYLYHTVTEAEKAGVPTELALLPVIESSYDPFATSPAQAAGMWQFIPGTGKIFGLRQTWWYDGRRDVLESTRAAYKFLTQLYNKFGSWELALAAYNWGPGNVQRAIDKNTAAGLPTDYWSLTMPAETMAYVPRFLAVAQIVKNPAAFNVSLKPIVNQPHFRETYAKNQVDLSAAAKLAGITTKELYQLNPGYMRWATNPDGPHRLLVPINTIETFEEQLASLPPPERYVTVQKRYKVKKGDTLYRIAAKFDTTPAALKRLNGALVGKKGRVPVGKMLVISKVRTLVGGETVDTDQLVNPAAERVAMLEKAEKQEAQKEKENAKDDKKLANKKDKSDDNDSKSFHKVRAGDTLYSIAKKYDVTVKELADWNNLKVKNGLKTGKKLVIFQNDHDDTRVAKAEKKSKKDKDIADDKTSRKEKRLAKEKRSKKEKDSVKRISYEVKRGDTLYSISQRYNVSVSQIKTWNKASKHIKPGQDLVLYLAKG</sequence>
<proteinExistence type="inferred from homology"/>
<keyword evidence="3" id="KW-0732">Signal</keyword>
<feature type="domain" description="LysM" evidence="4">
    <location>
        <begin position="484"/>
        <end position="528"/>
    </location>
</feature>
<comment type="similarity">
    <text evidence="1">Belongs to the transglycosylase Slt family.</text>
</comment>
<feature type="region of interest" description="Disordered" evidence="2">
    <location>
        <begin position="539"/>
        <end position="577"/>
    </location>
</feature>
<gene>
    <name evidence="5" type="ORF">C8N29_10388</name>
</gene>
<dbReference type="InterPro" id="IPR008258">
    <property type="entry name" value="Transglycosylase_SLT_dom_1"/>
</dbReference>
<dbReference type="Gene3D" id="3.10.350.10">
    <property type="entry name" value="LysM domain"/>
    <property type="match status" value="3"/>
</dbReference>
<dbReference type="InterPro" id="IPR018392">
    <property type="entry name" value="LysM"/>
</dbReference>
<feature type="chain" id="PRO_5030908708" evidence="3">
    <location>
        <begin position="27"/>
        <end position="626"/>
    </location>
</feature>
<feature type="compositionally biased region" description="Basic residues" evidence="2">
    <location>
        <begin position="558"/>
        <end position="568"/>
    </location>
</feature>
<dbReference type="InterPro" id="IPR000189">
    <property type="entry name" value="Transglyc_AS"/>
</dbReference>
<dbReference type="PROSITE" id="PS00922">
    <property type="entry name" value="TRANSGLYCOSYLASE"/>
    <property type="match status" value="1"/>
</dbReference>
<dbReference type="InterPro" id="IPR036779">
    <property type="entry name" value="LysM_dom_sf"/>
</dbReference>